<keyword evidence="6" id="KW-1185">Reference proteome</keyword>
<reference evidence="5 6" key="1">
    <citation type="submission" date="2018-05" db="EMBL/GenBank/DDBJ databases">
        <title>Acuticoccus sediminis sp. nov., isolated from deep-sea sediment of Indian Ocean.</title>
        <authorList>
            <person name="Liu X."/>
            <person name="Lai Q."/>
            <person name="Du Y."/>
            <person name="Sun F."/>
            <person name="Zhang X."/>
            <person name="Wang S."/>
            <person name="Shao Z."/>
        </authorList>
    </citation>
    <scope>NUCLEOTIDE SEQUENCE [LARGE SCALE GENOMIC DNA]</scope>
    <source>
        <strain evidence="5 6">PTG4-2</strain>
    </source>
</reference>
<sequence>MTASASGQPVRPIPAVLAVMVRGDEVLLIQRANPPDAGLWGFPGGKVEFGEALLRAAERELLEETGVTGTAEQVIDAVDAYDIADDGTLRAHFTLIAVHCRWQAGEPAAADDALDARWVPLAELGRTLVLSRDVARIARRAASLTA</sequence>
<feature type="domain" description="Nudix hydrolase" evidence="4">
    <location>
        <begin position="11"/>
        <end position="142"/>
    </location>
</feature>
<dbReference type="Proteomes" id="UP000249590">
    <property type="component" value="Unassembled WGS sequence"/>
</dbReference>
<dbReference type="EMBL" id="QHHQ01000013">
    <property type="protein sequence ID" value="RAH96329.1"/>
    <property type="molecule type" value="Genomic_DNA"/>
</dbReference>
<dbReference type="GO" id="GO:0016787">
    <property type="term" value="F:hydrolase activity"/>
    <property type="evidence" value="ECO:0007669"/>
    <property type="project" value="UniProtKB-KW"/>
</dbReference>
<dbReference type="SUPFAM" id="SSF55811">
    <property type="entry name" value="Nudix"/>
    <property type="match status" value="1"/>
</dbReference>
<dbReference type="OrthoDB" id="9761969at2"/>
<dbReference type="PROSITE" id="PS00893">
    <property type="entry name" value="NUDIX_BOX"/>
    <property type="match status" value="1"/>
</dbReference>
<evidence type="ECO:0000259" key="4">
    <source>
        <dbReference type="PROSITE" id="PS51462"/>
    </source>
</evidence>
<dbReference type="RefSeq" id="WP_111352461.1">
    <property type="nucleotide sequence ID" value="NZ_QHHQ01000013.1"/>
</dbReference>
<dbReference type="InterPro" id="IPR000086">
    <property type="entry name" value="NUDIX_hydrolase_dom"/>
</dbReference>
<name>A0A8B2NCZ1_9HYPH</name>
<accession>A0A8B2NCZ1</accession>
<proteinExistence type="inferred from homology"/>
<dbReference type="Gene3D" id="3.90.79.10">
    <property type="entry name" value="Nucleoside Triphosphate Pyrophosphohydrolase"/>
    <property type="match status" value="1"/>
</dbReference>
<dbReference type="PANTHER" id="PTHR43736:SF1">
    <property type="entry name" value="DIHYDRONEOPTERIN TRIPHOSPHATE DIPHOSPHATASE"/>
    <property type="match status" value="1"/>
</dbReference>
<keyword evidence="2 3" id="KW-0378">Hydrolase</keyword>
<evidence type="ECO:0000256" key="2">
    <source>
        <dbReference type="ARBA" id="ARBA00022801"/>
    </source>
</evidence>
<organism evidence="5 6">
    <name type="scientific">Acuticoccus sediminis</name>
    <dbReference type="NCBI Taxonomy" id="2184697"/>
    <lineage>
        <taxon>Bacteria</taxon>
        <taxon>Pseudomonadati</taxon>
        <taxon>Pseudomonadota</taxon>
        <taxon>Alphaproteobacteria</taxon>
        <taxon>Hyphomicrobiales</taxon>
        <taxon>Amorphaceae</taxon>
        <taxon>Acuticoccus</taxon>
    </lineage>
</organism>
<dbReference type="PRINTS" id="PR00502">
    <property type="entry name" value="NUDIXFAMILY"/>
</dbReference>
<evidence type="ECO:0000313" key="6">
    <source>
        <dbReference type="Proteomes" id="UP000249590"/>
    </source>
</evidence>
<dbReference type="Pfam" id="PF00293">
    <property type="entry name" value="NUDIX"/>
    <property type="match status" value="1"/>
</dbReference>
<comment type="cofactor">
    <cofactor evidence="1">
        <name>Mg(2+)</name>
        <dbReference type="ChEBI" id="CHEBI:18420"/>
    </cofactor>
</comment>
<comment type="similarity">
    <text evidence="3">Belongs to the Nudix hydrolase family.</text>
</comment>
<dbReference type="PANTHER" id="PTHR43736">
    <property type="entry name" value="ADP-RIBOSE PYROPHOSPHATASE"/>
    <property type="match status" value="1"/>
</dbReference>
<dbReference type="InterPro" id="IPR020084">
    <property type="entry name" value="NUDIX_hydrolase_CS"/>
</dbReference>
<protein>
    <submittedName>
        <fullName evidence="5">ADP-ribose pyrophosphatase</fullName>
    </submittedName>
</protein>
<dbReference type="InterPro" id="IPR020476">
    <property type="entry name" value="Nudix_hydrolase"/>
</dbReference>
<gene>
    <name evidence="5" type="ORF">DLJ53_32245</name>
</gene>
<dbReference type="CDD" id="cd04673">
    <property type="entry name" value="NUDIX_ADPRase"/>
    <property type="match status" value="1"/>
</dbReference>
<evidence type="ECO:0000256" key="1">
    <source>
        <dbReference type="ARBA" id="ARBA00001946"/>
    </source>
</evidence>
<dbReference type="PROSITE" id="PS51462">
    <property type="entry name" value="NUDIX"/>
    <property type="match status" value="1"/>
</dbReference>
<evidence type="ECO:0000313" key="5">
    <source>
        <dbReference type="EMBL" id="RAH96329.1"/>
    </source>
</evidence>
<dbReference type="AlphaFoldDB" id="A0A8B2NCZ1"/>
<dbReference type="InterPro" id="IPR015797">
    <property type="entry name" value="NUDIX_hydrolase-like_dom_sf"/>
</dbReference>
<evidence type="ECO:0000256" key="3">
    <source>
        <dbReference type="RuleBase" id="RU003476"/>
    </source>
</evidence>
<comment type="caution">
    <text evidence="5">The sequence shown here is derived from an EMBL/GenBank/DDBJ whole genome shotgun (WGS) entry which is preliminary data.</text>
</comment>